<comment type="caution">
    <text evidence="9">The sequence shown here is derived from an EMBL/GenBank/DDBJ whole genome shotgun (WGS) entry which is preliminary data.</text>
</comment>
<organism evidence="9 10">
    <name type="scientific">Boothiomyces macroporosus</name>
    <dbReference type="NCBI Taxonomy" id="261099"/>
    <lineage>
        <taxon>Eukaryota</taxon>
        <taxon>Fungi</taxon>
        <taxon>Fungi incertae sedis</taxon>
        <taxon>Chytridiomycota</taxon>
        <taxon>Chytridiomycota incertae sedis</taxon>
        <taxon>Chytridiomycetes</taxon>
        <taxon>Rhizophydiales</taxon>
        <taxon>Terramycetaceae</taxon>
        <taxon>Boothiomyces</taxon>
    </lineage>
</organism>
<gene>
    <name evidence="9" type="primary">ALK2_9</name>
    <name evidence="9" type="ORF">HK103_007578</name>
</gene>
<keyword evidence="4 5" id="KW-0408">Iron</keyword>
<keyword evidence="3 6" id="KW-0560">Oxidoreductase</keyword>
<dbReference type="PROSITE" id="PS00086">
    <property type="entry name" value="CYTOCHROME_P450"/>
    <property type="match status" value="1"/>
</dbReference>
<feature type="binding site" description="axial binding residue" evidence="5">
    <location>
        <position position="432"/>
    </location>
    <ligand>
        <name>heme</name>
        <dbReference type="ChEBI" id="CHEBI:30413"/>
    </ligand>
    <ligandPart>
        <name>Fe</name>
        <dbReference type="ChEBI" id="CHEBI:18248"/>
    </ligandPart>
</feature>
<dbReference type="InterPro" id="IPR002401">
    <property type="entry name" value="Cyt_P450_E_grp-I"/>
</dbReference>
<dbReference type="GO" id="GO:0005506">
    <property type="term" value="F:iron ion binding"/>
    <property type="evidence" value="ECO:0007669"/>
    <property type="project" value="InterPro"/>
</dbReference>
<feature type="chain" id="PRO_5041921908" evidence="8">
    <location>
        <begin position="27"/>
        <end position="624"/>
    </location>
</feature>
<protein>
    <submittedName>
        <fullName evidence="9">Protein kinase alk2</fullName>
    </submittedName>
</protein>
<evidence type="ECO:0000313" key="9">
    <source>
        <dbReference type="EMBL" id="KAJ3254039.1"/>
    </source>
</evidence>
<dbReference type="AlphaFoldDB" id="A0AAD5UCF6"/>
<comment type="similarity">
    <text evidence="1 6">Belongs to the cytochrome P450 family.</text>
</comment>
<dbReference type="InterPro" id="IPR001128">
    <property type="entry name" value="Cyt_P450"/>
</dbReference>
<keyword evidence="6" id="KW-0503">Monooxygenase</keyword>
<dbReference type="EMBL" id="JADGKB010000094">
    <property type="protein sequence ID" value="KAJ3254039.1"/>
    <property type="molecule type" value="Genomic_DNA"/>
</dbReference>
<keyword evidence="7" id="KW-0812">Transmembrane</keyword>
<keyword evidence="7" id="KW-1133">Transmembrane helix</keyword>
<keyword evidence="7" id="KW-0472">Membrane</keyword>
<dbReference type="InterPro" id="IPR017972">
    <property type="entry name" value="Cyt_P450_CS"/>
</dbReference>
<dbReference type="Pfam" id="PF00067">
    <property type="entry name" value="p450"/>
    <property type="match status" value="1"/>
</dbReference>
<dbReference type="Gene3D" id="1.10.630.10">
    <property type="entry name" value="Cytochrome P450"/>
    <property type="match status" value="1"/>
</dbReference>
<evidence type="ECO:0000256" key="6">
    <source>
        <dbReference type="RuleBase" id="RU000461"/>
    </source>
</evidence>
<evidence type="ECO:0000256" key="5">
    <source>
        <dbReference type="PIRSR" id="PIRSR602401-1"/>
    </source>
</evidence>
<evidence type="ECO:0000256" key="3">
    <source>
        <dbReference type="ARBA" id="ARBA00023002"/>
    </source>
</evidence>
<evidence type="ECO:0000256" key="4">
    <source>
        <dbReference type="ARBA" id="ARBA00023004"/>
    </source>
</evidence>
<keyword evidence="5 6" id="KW-0349">Heme</keyword>
<name>A0AAD5UCF6_9FUNG</name>
<sequence length="624" mass="71103">MLFTLILVLILIGLLLLTFWDDPIASVKIDKSIPRLWNQPLIGGVVGASKNLERMNDAVSEAVNVPGFKVAAIQFPFRPPFVIINDPESLKHVLATNFENYVKGDFYYQRFVSTFGNGIFNSDGAHWLMQRKIGVKIFTIKTFRDIFHPVFSRNIQILSKILEEKAATGKHADMSDLFHKYFLDSFGRVAFGSDLNSLLQDHVPFAQAFDNAQEAITSRFYDPFWRINEKLNGDKVGKDIKLVRDFARNIVREAKKTEHQNEKTDLLAMFRAHKNEDGTILSDEELVDQVLNFLVAGRDTTAQALSWVIHELDQHPNVLLKIRQELYEIMANSEAPSYEQVKQMKYTKAVIFETLRLHPSVPRNIKLALNDDVLPNGVPIKAGVFIYWSTYAMGRNETIWKDPLDFKPERWLTGSQPSPFEFPSFNAGPRICLGKSLAEFQGVFALSCLLQKYDFKVIKPKYTEYMTALTLPMKYGLKVQVKERTQSEYVASNEVVEWHAHGKSDSDTSITKKISLLSIQLLAFAAYIGLFMYGNSVLASIVAFTGLFLFGNNLQISQTFNLTLYYSYRCLVLVTFVLFYALGNSLQMMIPLLQEVARLSLRASKTIKQFANPLPQIKFDFPIQ</sequence>
<evidence type="ECO:0000256" key="7">
    <source>
        <dbReference type="SAM" id="Phobius"/>
    </source>
</evidence>
<keyword evidence="2 5" id="KW-0479">Metal-binding</keyword>
<evidence type="ECO:0000313" key="10">
    <source>
        <dbReference type="Proteomes" id="UP001210925"/>
    </source>
</evidence>
<dbReference type="SUPFAM" id="SSF48264">
    <property type="entry name" value="Cytochrome P450"/>
    <property type="match status" value="1"/>
</dbReference>
<dbReference type="Proteomes" id="UP001210925">
    <property type="component" value="Unassembled WGS sequence"/>
</dbReference>
<proteinExistence type="inferred from homology"/>
<keyword evidence="10" id="KW-1185">Reference proteome</keyword>
<dbReference type="GO" id="GO:0006629">
    <property type="term" value="P:lipid metabolic process"/>
    <property type="evidence" value="ECO:0007669"/>
    <property type="project" value="UniProtKB-ARBA"/>
</dbReference>
<dbReference type="GO" id="GO:0020037">
    <property type="term" value="F:heme binding"/>
    <property type="evidence" value="ECO:0007669"/>
    <property type="project" value="InterPro"/>
</dbReference>
<comment type="cofactor">
    <cofactor evidence="5">
        <name>heme</name>
        <dbReference type="ChEBI" id="CHEBI:30413"/>
    </cofactor>
</comment>
<keyword evidence="9" id="KW-0808">Transferase</keyword>
<dbReference type="PANTHER" id="PTHR24296">
    <property type="entry name" value="CYTOCHROME P450"/>
    <property type="match status" value="1"/>
</dbReference>
<dbReference type="GO" id="GO:0016301">
    <property type="term" value="F:kinase activity"/>
    <property type="evidence" value="ECO:0007669"/>
    <property type="project" value="UniProtKB-KW"/>
</dbReference>
<accession>A0AAD5UCF6</accession>
<feature type="signal peptide" evidence="8">
    <location>
        <begin position="1"/>
        <end position="26"/>
    </location>
</feature>
<evidence type="ECO:0000256" key="2">
    <source>
        <dbReference type="ARBA" id="ARBA00022723"/>
    </source>
</evidence>
<evidence type="ECO:0000256" key="8">
    <source>
        <dbReference type="SAM" id="SignalP"/>
    </source>
</evidence>
<dbReference type="PRINTS" id="PR00385">
    <property type="entry name" value="P450"/>
</dbReference>
<evidence type="ECO:0000256" key="1">
    <source>
        <dbReference type="ARBA" id="ARBA00010617"/>
    </source>
</evidence>
<dbReference type="GO" id="GO:0004497">
    <property type="term" value="F:monooxygenase activity"/>
    <property type="evidence" value="ECO:0007669"/>
    <property type="project" value="UniProtKB-KW"/>
</dbReference>
<reference evidence="9" key="1">
    <citation type="submission" date="2020-05" db="EMBL/GenBank/DDBJ databases">
        <title>Phylogenomic resolution of chytrid fungi.</title>
        <authorList>
            <person name="Stajich J.E."/>
            <person name="Amses K."/>
            <person name="Simmons R."/>
            <person name="Seto K."/>
            <person name="Myers J."/>
            <person name="Bonds A."/>
            <person name="Quandt C.A."/>
            <person name="Barry K."/>
            <person name="Liu P."/>
            <person name="Grigoriev I."/>
            <person name="Longcore J.E."/>
            <person name="James T.Y."/>
        </authorList>
    </citation>
    <scope>NUCLEOTIDE SEQUENCE</scope>
    <source>
        <strain evidence="9">PLAUS21</strain>
    </source>
</reference>
<feature type="transmembrane region" description="Helical" evidence="7">
    <location>
        <begin position="562"/>
        <end position="582"/>
    </location>
</feature>
<dbReference type="PRINTS" id="PR00463">
    <property type="entry name" value="EP450I"/>
</dbReference>
<feature type="transmembrane region" description="Helical" evidence="7">
    <location>
        <begin position="521"/>
        <end position="550"/>
    </location>
</feature>
<dbReference type="InterPro" id="IPR036396">
    <property type="entry name" value="Cyt_P450_sf"/>
</dbReference>
<keyword evidence="9" id="KW-0418">Kinase</keyword>
<keyword evidence="8" id="KW-0732">Signal</keyword>
<dbReference type="GO" id="GO:0016705">
    <property type="term" value="F:oxidoreductase activity, acting on paired donors, with incorporation or reduction of molecular oxygen"/>
    <property type="evidence" value="ECO:0007669"/>
    <property type="project" value="InterPro"/>
</dbReference>